<dbReference type="GeneID" id="31000879"/>
<sequence>MALVFISPRLLVTIFEPPPLDPSKAAIENVLELTPISDIGPDVFTNTRPLWHPPGARGIYGGAVIAQCLSAAQLTVPDNFFVHSMHCYFVLAGDSEIPIVYHVERVRTGRSYATRTVQARQRGRPIFTTTLSFNAANSGGKRKVEHDSKMPDAPPPKELPTPPEARSPFESQRLDDSPLLISDDTNIEDRKLRQWIRTRGKISQAGGHQAHLSAFAYMSDSYFIGTVARLHQIPRFSSPAALQRALKALKNPSDLDSEALSRYFKELADEEAAEIRAGTLNGTLTANRLSSIMKRNDSREIGMIALRADDWLLVSMDSPWAGEGRGLVTQKVWSREGVHVATCIQEVFSIFDFYL</sequence>
<dbReference type="PANTHER" id="PTHR11066">
    <property type="entry name" value="ACYL-COA THIOESTERASE"/>
    <property type="match status" value="1"/>
</dbReference>
<dbReference type="FunFam" id="3.10.129.10:FF:000074">
    <property type="entry name" value="Acyl-CoA thioesterase II"/>
    <property type="match status" value="1"/>
</dbReference>
<dbReference type="InterPro" id="IPR049449">
    <property type="entry name" value="TesB_ACOT8-like_N"/>
</dbReference>
<keyword evidence="7" id="KW-1185">Reference proteome</keyword>
<dbReference type="Gene3D" id="2.40.160.210">
    <property type="entry name" value="Acyl-CoA thioesterase, double hotdog domain"/>
    <property type="match status" value="1"/>
</dbReference>
<evidence type="ECO:0000256" key="3">
    <source>
        <dbReference type="SAM" id="MobiDB-lite"/>
    </source>
</evidence>
<dbReference type="OrthoDB" id="68328at2759"/>
<dbReference type="CDD" id="cd03445">
    <property type="entry name" value="Thioesterase_II_repeat2"/>
    <property type="match status" value="1"/>
</dbReference>
<dbReference type="InterPro" id="IPR003703">
    <property type="entry name" value="Acyl_CoA_thio"/>
</dbReference>
<dbReference type="Pfam" id="PF20789">
    <property type="entry name" value="4HBT_3C"/>
    <property type="match status" value="1"/>
</dbReference>
<dbReference type="GO" id="GO:0006637">
    <property type="term" value="P:acyl-CoA metabolic process"/>
    <property type="evidence" value="ECO:0007669"/>
    <property type="project" value="InterPro"/>
</dbReference>
<comment type="similarity">
    <text evidence="1">Belongs to the C/M/P thioester hydrolase family.</text>
</comment>
<comment type="caution">
    <text evidence="6">The sequence shown here is derived from an EMBL/GenBank/DDBJ whole genome shotgun (WGS) entry which is preliminary data.</text>
</comment>
<evidence type="ECO:0000259" key="4">
    <source>
        <dbReference type="Pfam" id="PF13622"/>
    </source>
</evidence>
<evidence type="ECO:0008006" key="8">
    <source>
        <dbReference type="Google" id="ProtNLM"/>
    </source>
</evidence>
<accession>A0A225BEE6</accession>
<dbReference type="Pfam" id="PF13622">
    <property type="entry name" value="4HBT_3"/>
    <property type="match status" value="1"/>
</dbReference>
<feature type="domain" description="Acyl-CoA thioesterase-like C-terminal" evidence="5">
    <location>
        <begin position="154"/>
        <end position="348"/>
    </location>
</feature>
<dbReference type="SUPFAM" id="SSF54637">
    <property type="entry name" value="Thioesterase/thiol ester dehydrase-isomerase"/>
    <property type="match status" value="2"/>
</dbReference>
<protein>
    <recommendedName>
        <fullName evidence="8">Acyl-CoA thioesterase II</fullName>
    </recommendedName>
</protein>
<keyword evidence="2" id="KW-0378">Hydrolase</keyword>
<evidence type="ECO:0000256" key="1">
    <source>
        <dbReference type="ARBA" id="ARBA00006538"/>
    </source>
</evidence>
<dbReference type="InterPro" id="IPR042171">
    <property type="entry name" value="Acyl-CoA_hotdog"/>
</dbReference>
<evidence type="ECO:0000259" key="5">
    <source>
        <dbReference type="Pfam" id="PF20789"/>
    </source>
</evidence>
<evidence type="ECO:0000313" key="7">
    <source>
        <dbReference type="Proteomes" id="UP000214365"/>
    </source>
</evidence>
<feature type="domain" description="Acyl-CoA thioesterase-like N-terminal HotDog" evidence="4">
    <location>
        <begin position="49"/>
        <end position="133"/>
    </location>
</feature>
<dbReference type="GO" id="GO:0009062">
    <property type="term" value="P:fatty acid catabolic process"/>
    <property type="evidence" value="ECO:0007669"/>
    <property type="project" value="TreeGrafter"/>
</dbReference>
<dbReference type="GO" id="GO:0005782">
    <property type="term" value="C:peroxisomal matrix"/>
    <property type="evidence" value="ECO:0007669"/>
    <property type="project" value="UniProtKB-SubCell"/>
</dbReference>
<dbReference type="PANTHER" id="PTHR11066:SF34">
    <property type="entry name" value="ACYL-COENZYME A THIOESTERASE 8"/>
    <property type="match status" value="1"/>
</dbReference>
<dbReference type="RefSeq" id="XP_020124518.1">
    <property type="nucleotide sequence ID" value="XM_020259877.1"/>
</dbReference>
<feature type="compositionally biased region" description="Pro residues" evidence="3">
    <location>
        <begin position="152"/>
        <end position="165"/>
    </location>
</feature>
<evidence type="ECO:0000313" key="6">
    <source>
        <dbReference type="EMBL" id="OKL64397.1"/>
    </source>
</evidence>
<dbReference type="AlphaFoldDB" id="A0A225BEE6"/>
<dbReference type="GO" id="GO:0047617">
    <property type="term" value="F:fatty acyl-CoA hydrolase activity"/>
    <property type="evidence" value="ECO:0007669"/>
    <property type="project" value="InterPro"/>
</dbReference>
<evidence type="ECO:0000256" key="2">
    <source>
        <dbReference type="ARBA" id="ARBA00022801"/>
    </source>
</evidence>
<feature type="region of interest" description="Disordered" evidence="3">
    <location>
        <begin position="137"/>
        <end position="176"/>
    </location>
</feature>
<dbReference type="CDD" id="cd03444">
    <property type="entry name" value="Thioesterase_II_repeat1"/>
    <property type="match status" value="1"/>
</dbReference>
<organism evidence="6 7">
    <name type="scientific">Talaromyces atroroseus</name>
    <dbReference type="NCBI Taxonomy" id="1441469"/>
    <lineage>
        <taxon>Eukaryota</taxon>
        <taxon>Fungi</taxon>
        <taxon>Dikarya</taxon>
        <taxon>Ascomycota</taxon>
        <taxon>Pezizomycotina</taxon>
        <taxon>Eurotiomycetes</taxon>
        <taxon>Eurotiomycetidae</taxon>
        <taxon>Eurotiales</taxon>
        <taxon>Trichocomaceae</taxon>
        <taxon>Talaromyces</taxon>
        <taxon>Talaromyces sect. Trachyspermi</taxon>
    </lineage>
</organism>
<name>A0A225BEE6_TALAT</name>
<gene>
    <name evidence="6" type="ORF">UA08_01124</name>
</gene>
<proteinExistence type="inferred from homology"/>
<dbReference type="InterPro" id="IPR029069">
    <property type="entry name" value="HotDog_dom_sf"/>
</dbReference>
<dbReference type="Proteomes" id="UP000214365">
    <property type="component" value="Unassembled WGS sequence"/>
</dbReference>
<dbReference type="STRING" id="1441469.A0A225BEE6"/>
<reference evidence="6 7" key="1">
    <citation type="submission" date="2015-06" db="EMBL/GenBank/DDBJ databases">
        <title>Talaromyces atroroseus IBT 11181 draft genome.</title>
        <authorList>
            <person name="Rasmussen K.B."/>
            <person name="Rasmussen S."/>
            <person name="Petersen B."/>
            <person name="Sicheritz-Ponten T."/>
            <person name="Mortensen U.H."/>
            <person name="Thrane U."/>
        </authorList>
    </citation>
    <scope>NUCLEOTIDE SEQUENCE [LARGE SCALE GENOMIC DNA]</scope>
    <source>
        <strain evidence="6 7">IBT 11181</strain>
    </source>
</reference>
<dbReference type="InterPro" id="IPR049450">
    <property type="entry name" value="ACOT8-like_C"/>
</dbReference>
<dbReference type="EMBL" id="LFMY01000001">
    <property type="protein sequence ID" value="OKL64397.1"/>
    <property type="molecule type" value="Genomic_DNA"/>
</dbReference>